<keyword evidence="6 8" id="KW-0539">Nucleus</keyword>
<dbReference type="GO" id="GO:0005737">
    <property type="term" value="C:cytoplasm"/>
    <property type="evidence" value="ECO:0007669"/>
    <property type="project" value="UniProtKB-SubCell"/>
</dbReference>
<dbReference type="Pfam" id="PF05843">
    <property type="entry name" value="Suf"/>
    <property type="match status" value="1"/>
</dbReference>
<protein>
    <recommendedName>
        <fullName evidence="7 8">mRNA 3'-end-processing protein RNA14</fullName>
    </recommendedName>
</protein>
<feature type="region of interest" description="Disordered" evidence="9">
    <location>
        <begin position="21"/>
        <end position="193"/>
    </location>
</feature>
<feature type="domain" description="Suppressor of forked" evidence="10">
    <location>
        <begin position="248"/>
        <end position="852"/>
    </location>
</feature>
<evidence type="ECO:0000256" key="3">
    <source>
        <dbReference type="ARBA" id="ARBA00022490"/>
    </source>
</evidence>
<gene>
    <name evidence="11" type="primary">RNA14</name>
    <name evidence="11" type="ORF">MPDQ_007736</name>
</gene>
<feature type="compositionally biased region" description="Polar residues" evidence="9">
    <location>
        <begin position="152"/>
        <end position="182"/>
    </location>
</feature>
<dbReference type="SMART" id="SM00386">
    <property type="entry name" value="HAT"/>
    <property type="match status" value="7"/>
</dbReference>
<evidence type="ECO:0000313" key="11">
    <source>
        <dbReference type="EMBL" id="TQB71206.1"/>
    </source>
</evidence>
<dbReference type="Gene3D" id="1.25.40.1040">
    <property type="match status" value="1"/>
</dbReference>
<sequence>MAEDEAEKAFFQAQAMNAGSGEYNATEVQGADSSDSDDYDPSKTLQDEYSASLTNSKPSENISPIPAPSDPSPSNQTSFLSETGPSQQASGAYTSQISPQAESQASASVPPSGAPMQSKTRTIGGFVVEDEDEDDQRDADYEPPAVLGVEDMNTTAVNLPQTFSGNANQSTSTPDVSLQDAEQNPVSSQNVPNSSYSVAAVSKNDVSSLPGQVSYNSPALQSGNVPGSPASTPASAPPSASRGRLPHDRVGILEDRIQEDPRGDIPAWLELISEHRSRNRIDSARDVYERFLKVFPSAAEQWVAYANMESENNELFRLEQIFNRTLLSIPNVQLWSVYLDYVRRRNPLTTDTTGQARRIISSAYDLALQYIGIDKDSGSIWSDYIQFIRSGPGNVGGSGWQDQQKMDLLRKAYQRAINVPTQVVNTMWKEYDQFEMGLNKLTGRKFLQEQSPAYMTARSSFTELQNITRDLSRTTLPRLPPVPGSEGDVEFSQQVDIWKRWIAWEKGDPLVLKEDDPTAFKARVVYVYKQALMALRFLPEIWFEAAEFCFQNDMETEGNEFLKQGIDANPESCLLAFKRADRLEISSESEQDPIKRGSKVREPYDRLLDALYDLIAKARTRESQDVARIEETFASMNPDKQTLQEQEEDDDQSGSKAKESIKNAQIQAVRNAHAIQIGILSKTISFAWIALMRAMRRIQGKGKPGEMPGSRQIFADARKRGRITSDVYIASALIEYHCYKDPAATKIFERGAKLFPDDENFALEYLKHLIDINDITNARAVFEMTVRKLASNPNNVHRAKPIFAFLHEYESRYGDLVQVISLENRMRELFPENPTLEQFSHRYSAPSFDPTAVRPILSPSQTRPKMAFPREPSESRHDSPGPRYLDTSSTNSPKRALEEFDDDVGRPRKFVRAESPLKTVQARRLEQQKRSQLANGSQAGAQLKPQGSSAPLPRDIVQLLSIIPPASAYNAGRFSPEKLVDLIRRIEIPSSVSQIPLPQPMGGLGTGQASIIGMPTYSGVYRSGP</sequence>
<evidence type="ECO:0000259" key="10">
    <source>
        <dbReference type="Pfam" id="PF05843"/>
    </source>
</evidence>
<evidence type="ECO:0000256" key="9">
    <source>
        <dbReference type="SAM" id="MobiDB-lite"/>
    </source>
</evidence>
<accession>A0A507QTR7</accession>
<feature type="compositionally biased region" description="Low complexity" evidence="9">
    <location>
        <begin position="226"/>
        <end position="241"/>
    </location>
</feature>
<keyword evidence="4 8" id="KW-0507">mRNA processing</keyword>
<dbReference type="PANTHER" id="PTHR19980">
    <property type="entry name" value="RNA CLEAVAGE STIMULATION FACTOR"/>
    <property type="match status" value="1"/>
</dbReference>
<feature type="region of interest" description="Disordered" evidence="9">
    <location>
        <begin position="850"/>
        <end position="950"/>
    </location>
</feature>
<evidence type="ECO:0000256" key="7">
    <source>
        <dbReference type="ARBA" id="ARBA00026188"/>
    </source>
</evidence>
<comment type="function">
    <text evidence="1 8">Component of the cleavage factor IA (CFIA) complex, which is involved in the endonucleolytic cleavage during polyadenylation-dependent pre-mRNA 3'-end formation.</text>
</comment>
<comment type="caution">
    <text evidence="11">The sequence shown here is derived from an EMBL/GenBank/DDBJ whole genome shotgun (WGS) entry which is preliminary data.</text>
</comment>
<feature type="compositionally biased region" description="Polar residues" evidence="9">
    <location>
        <begin position="212"/>
        <end position="225"/>
    </location>
</feature>
<dbReference type="GO" id="GO:0003729">
    <property type="term" value="F:mRNA binding"/>
    <property type="evidence" value="ECO:0007669"/>
    <property type="project" value="TreeGrafter"/>
</dbReference>
<feature type="compositionally biased region" description="Polar residues" evidence="9">
    <location>
        <begin position="43"/>
        <end position="61"/>
    </location>
</feature>
<evidence type="ECO:0000256" key="8">
    <source>
        <dbReference type="RuleBase" id="RU369035"/>
    </source>
</evidence>
<dbReference type="InterPro" id="IPR003107">
    <property type="entry name" value="HAT"/>
</dbReference>
<dbReference type="SUPFAM" id="SSF48452">
    <property type="entry name" value="TPR-like"/>
    <property type="match status" value="2"/>
</dbReference>
<dbReference type="EMBL" id="VIFY01000086">
    <property type="protein sequence ID" value="TQB71206.1"/>
    <property type="molecule type" value="Genomic_DNA"/>
</dbReference>
<keyword evidence="5" id="KW-0677">Repeat</keyword>
<dbReference type="InterPro" id="IPR045243">
    <property type="entry name" value="Rna14-like"/>
</dbReference>
<feature type="compositionally biased region" description="Basic and acidic residues" evidence="9">
    <location>
        <begin position="895"/>
        <end position="906"/>
    </location>
</feature>
<dbReference type="InterPro" id="IPR008847">
    <property type="entry name" value="Suf"/>
</dbReference>
<feature type="compositionally biased region" description="Polar residues" evidence="9">
    <location>
        <begin position="634"/>
        <end position="643"/>
    </location>
</feature>
<feature type="compositionally biased region" description="Acidic residues" evidence="9">
    <location>
        <begin position="128"/>
        <end position="137"/>
    </location>
</feature>
<dbReference type="GO" id="GO:0005634">
    <property type="term" value="C:nucleus"/>
    <property type="evidence" value="ECO:0007669"/>
    <property type="project" value="UniProtKB-SubCell"/>
</dbReference>
<keyword evidence="12" id="KW-1185">Reference proteome</keyword>
<keyword evidence="3 8" id="KW-0963">Cytoplasm</keyword>
<dbReference type="OrthoDB" id="26282at2759"/>
<proteinExistence type="predicted"/>
<feature type="compositionally biased region" description="Low complexity" evidence="9">
    <location>
        <begin position="183"/>
        <end position="193"/>
    </location>
</feature>
<dbReference type="GO" id="GO:0180010">
    <property type="term" value="P:co-transcriptional mRNA 3'-end processing, cleavage and polyadenylation pathway"/>
    <property type="evidence" value="ECO:0007669"/>
    <property type="project" value="UniProtKB-UniRule"/>
</dbReference>
<feature type="region of interest" description="Disordered" evidence="9">
    <location>
        <begin position="212"/>
        <end position="246"/>
    </location>
</feature>
<dbReference type="FunFam" id="1.25.40.1040:FF:000006">
    <property type="entry name" value="CFIA complex component Rna14, putative"/>
    <property type="match status" value="1"/>
</dbReference>
<name>A0A507QTR7_MONPU</name>
<reference evidence="11 12" key="1">
    <citation type="submission" date="2019-06" db="EMBL/GenBank/DDBJ databases">
        <title>Wine fermentation using esterase from Monascus purpureus.</title>
        <authorList>
            <person name="Geng C."/>
            <person name="Zhang Y."/>
        </authorList>
    </citation>
    <scope>NUCLEOTIDE SEQUENCE [LARGE SCALE GENOMIC DNA]</scope>
    <source>
        <strain evidence="11">HQ1</strain>
    </source>
</reference>
<evidence type="ECO:0000256" key="4">
    <source>
        <dbReference type="ARBA" id="ARBA00022664"/>
    </source>
</evidence>
<dbReference type="STRING" id="5098.A0A507QTR7"/>
<evidence type="ECO:0000256" key="2">
    <source>
        <dbReference type="ARBA" id="ARBA00004496"/>
    </source>
</evidence>
<dbReference type="PANTHER" id="PTHR19980:SF0">
    <property type="entry name" value="CLEAVAGE STIMULATION FACTOR SUBUNIT 3"/>
    <property type="match status" value="1"/>
</dbReference>
<feature type="compositionally biased region" description="Basic and acidic residues" evidence="9">
    <location>
        <begin position="871"/>
        <end position="880"/>
    </location>
</feature>
<feature type="compositionally biased region" description="Polar residues" evidence="9">
    <location>
        <begin position="75"/>
        <end position="121"/>
    </location>
</feature>
<feature type="compositionally biased region" description="Polar residues" evidence="9">
    <location>
        <begin position="930"/>
        <end position="949"/>
    </location>
</feature>
<evidence type="ECO:0000313" key="12">
    <source>
        <dbReference type="Proteomes" id="UP000319663"/>
    </source>
</evidence>
<dbReference type="InterPro" id="IPR011990">
    <property type="entry name" value="TPR-like_helical_dom_sf"/>
</dbReference>
<dbReference type="AlphaFoldDB" id="A0A507QTR7"/>
<feature type="region of interest" description="Disordered" evidence="9">
    <location>
        <begin position="632"/>
        <end position="659"/>
    </location>
</feature>
<comment type="subcellular location">
    <subcellularLocation>
        <location evidence="2 8">Cytoplasm</location>
    </subcellularLocation>
    <subcellularLocation>
        <location evidence="8">Nucleus</location>
    </subcellularLocation>
    <text evidence="8">Nucleus and/or cytoplasm.</text>
</comment>
<evidence type="ECO:0000256" key="6">
    <source>
        <dbReference type="ARBA" id="ARBA00023242"/>
    </source>
</evidence>
<evidence type="ECO:0000256" key="1">
    <source>
        <dbReference type="ARBA" id="ARBA00002863"/>
    </source>
</evidence>
<dbReference type="Proteomes" id="UP000319663">
    <property type="component" value="Unassembled WGS sequence"/>
</dbReference>
<organism evidence="11 12">
    <name type="scientific">Monascus purpureus</name>
    <name type="common">Red mold</name>
    <name type="synonym">Monascus anka</name>
    <dbReference type="NCBI Taxonomy" id="5098"/>
    <lineage>
        <taxon>Eukaryota</taxon>
        <taxon>Fungi</taxon>
        <taxon>Dikarya</taxon>
        <taxon>Ascomycota</taxon>
        <taxon>Pezizomycotina</taxon>
        <taxon>Eurotiomycetes</taxon>
        <taxon>Eurotiomycetidae</taxon>
        <taxon>Eurotiales</taxon>
        <taxon>Aspergillaceae</taxon>
        <taxon>Monascus</taxon>
    </lineage>
</organism>
<evidence type="ECO:0000256" key="5">
    <source>
        <dbReference type="ARBA" id="ARBA00022737"/>
    </source>
</evidence>